<dbReference type="SMART" id="SM00327">
    <property type="entry name" value="VWA"/>
    <property type="match status" value="1"/>
</dbReference>
<dbReference type="InterPro" id="IPR011990">
    <property type="entry name" value="TPR-like_helical_dom_sf"/>
</dbReference>
<dbReference type="PROSITE" id="PS50234">
    <property type="entry name" value="VWFA"/>
    <property type="match status" value="1"/>
</dbReference>
<reference evidence="6" key="1">
    <citation type="submission" date="2017-08" db="EMBL/GenBank/DDBJ databases">
        <authorList>
            <person name="Imhoff J.F."/>
            <person name="Rahn T."/>
            <person name="Kuenzel S."/>
            <person name="Neulinger S.C."/>
        </authorList>
    </citation>
    <scope>NUCLEOTIDE SEQUENCE</scope>
    <source>
        <strain evidence="6">DSM 11080</strain>
    </source>
</reference>
<keyword evidence="1" id="KW-0677">Repeat</keyword>
<feature type="domain" description="VWFA" evidence="5">
    <location>
        <begin position="96"/>
        <end position="290"/>
    </location>
</feature>
<name>A0AAJ0U595_9GAMM</name>
<accession>A0AAJ0U595</accession>
<dbReference type="InterPro" id="IPR019734">
    <property type="entry name" value="TPR_rpt"/>
</dbReference>
<dbReference type="PROSITE" id="PS50005">
    <property type="entry name" value="TPR"/>
    <property type="match status" value="1"/>
</dbReference>
<organism evidence="6 7">
    <name type="scientific">Halochromatium glycolicum</name>
    <dbReference type="NCBI Taxonomy" id="85075"/>
    <lineage>
        <taxon>Bacteria</taxon>
        <taxon>Pseudomonadati</taxon>
        <taxon>Pseudomonadota</taxon>
        <taxon>Gammaproteobacteria</taxon>
        <taxon>Chromatiales</taxon>
        <taxon>Chromatiaceae</taxon>
        <taxon>Halochromatium</taxon>
    </lineage>
</organism>
<evidence type="ECO:0000313" key="7">
    <source>
        <dbReference type="Proteomes" id="UP001296776"/>
    </source>
</evidence>
<dbReference type="Gene3D" id="3.40.50.410">
    <property type="entry name" value="von Willebrand factor, type A domain"/>
    <property type="match status" value="1"/>
</dbReference>
<dbReference type="Proteomes" id="UP001296776">
    <property type="component" value="Unassembled WGS sequence"/>
</dbReference>
<feature type="compositionally biased region" description="Gly residues" evidence="4">
    <location>
        <begin position="488"/>
        <end position="503"/>
    </location>
</feature>
<keyword evidence="2 3" id="KW-0802">TPR repeat</keyword>
<dbReference type="AlphaFoldDB" id="A0AAJ0U595"/>
<dbReference type="Gene3D" id="1.25.40.10">
    <property type="entry name" value="Tetratricopeptide repeat domain"/>
    <property type="match status" value="1"/>
</dbReference>
<sequence length="712" mass="74575">MNESMSQFHFIEPLWFLALAPLGLLLWVAWRTDTAGSAWRRVVDPRLLAVLRGGGNGQGRWRPLALLAVGWSLAVLALANPTFERKPVPAFRPDAARVVVLDLSRSMLAADLTPSRLERARYKVADILTRSADGQVGLVAFAGDAFAVSPLTDDAETIRSMLDALSPQVMPVQGSRPDRGIALGQALLTQAGARDGEVILLTDDAGGASARAAAQSLREAGHRLGVIGVGTPQGAPVPGVTRSNGPVISRLEPDALARLARTGAGLYATLTTSDEDLELVLSEPGRRSHAGAERDPQLAERWHELGPWILLPLVPLAALAFRRGWLMVLTVLVAQGAFLAPMPVRAFGWADLWQRPDQQAAEALSAGDAQRARELARAPARAGSAAYRLGDFQDAAEQFAAGERAVDHYNRGNALARSGRLEEAMAAYDAALARDPSLADAEFNRAQVAQALERQQRAQSGQSGADSDAAPGQPGSAEAGRQQAQSGGEPGAESGEGAGGQTGGEPKDPADSSVSNARASDQPAGREQAAGEQDAAGNSASDVPERRGSLSAQGQAGRQGDPDASLSRSNEERAADTEAGSGALSDQPNAAAASQDGGARARSEVQDVVDAAETERAAADYREEAAKAGSGTAQGAEDAPSDASPDGGPDASPDAVGASAERTAQAREARQAAEQWLRRIPDDPAELLRRKFQYQYRERPDQPDALASGEPW</sequence>
<dbReference type="PANTHER" id="PTHR22550">
    <property type="entry name" value="SPORE GERMINATION PROTEIN"/>
    <property type="match status" value="1"/>
</dbReference>
<dbReference type="SMART" id="SM00028">
    <property type="entry name" value="TPR"/>
    <property type="match status" value="1"/>
</dbReference>
<feature type="compositionally biased region" description="Basic and acidic residues" evidence="4">
    <location>
        <begin position="613"/>
        <end position="626"/>
    </location>
</feature>
<proteinExistence type="predicted"/>
<evidence type="ECO:0000313" key="6">
    <source>
        <dbReference type="EMBL" id="MBK1705452.1"/>
    </source>
</evidence>
<dbReference type="InterPro" id="IPR013105">
    <property type="entry name" value="TPR_2"/>
</dbReference>
<feature type="region of interest" description="Disordered" evidence="4">
    <location>
        <begin position="451"/>
        <end position="712"/>
    </location>
</feature>
<dbReference type="InterPro" id="IPR050768">
    <property type="entry name" value="UPF0353/GerABKA_families"/>
</dbReference>
<dbReference type="Pfam" id="PF07719">
    <property type="entry name" value="TPR_2"/>
    <property type="match status" value="1"/>
</dbReference>
<comment type="caution">
    <text evidence="6">The sequence shown here is derived from an EMBL/GenBank/DDBJ whole genome shotgun (WGS) entry which is preliminary data.</text>
</comment>
<dbReference type="InterPro" id="IPR002035">
    <property type="entry name" value="VWF_A"/>
</dbReference>
<feature type="compositionally biased region" description="Basic and acidic residues" evidence="4">
    <location>
        <begin position="664"/>
        <end position="689"/>
    </location>
</feature>
<evidence type="ECO:0000256" key="4">
    <source>
        <dbReference type="SAM" id="MobiDB-lite"/>
    </source>
</evidence>
<dbReference type="SUPFAM" id="SSF53300">
    <property type="entry name" value="vWA-like"/>
    <property type="match status" value="1"/>
</dbReference>
<dbReference type="Pfam" id="PF13519">
    <property type="entry name" value="VWA_2"/>
    <property type="match status" value="1"/>
</dbReference>
<evidence type="ECO:0000256" key="2">
    <source>
        <dbReference type="ARBA" id="ARBA00022803"/>
    </source>
</evidence>
<gene>
    <name evidence="6" type="ORF">CKO40_13050</name>
</gene>
<feature type="repeat" description="TPR" evidence="3">
    <location>
        <begin position="405"/>
        <end position="438"/>
    </location>
</feature>
<protein>
    <recommendedName>
        <fullName evidence="5">VWFA domain-containing protein</fullName>
    </recommendedName>
</protein>
<dbReference type="SUPFAM" id="SSF48452">
    <property type="entry name" value="TPR-like"/>
    <property type="match status" value="1"/>
</dbReference>
<keyword evidence="7" id="KW-1185">Reference proteome</keyword>
<dbReference type="EMBL" id="NRSJ01000022">
    <property type="protein sequence ID" value="MBK1705452.1"/>
    <property type="molecule type" value="Genomic_DNA"/>
</dbReference>
<dbReference type="InterPro" id="IPR036465">
    <property type="entry name" value="vWFA_dom_sf"/>
</dbReference>
<reference evidence="6" key="2">
    <citation type="journal article" date="2020" name="Microorganisms">
        <title>Osmotic Adaptation and Compatible Solute Biosynthesis of Phototrophic Bacteria as Revealed from Genome Analyses.</title>
        <authorList>
            <person name="Imhoff J.F."/>
            <person name="Rahn T."/>
            <person name="Kunzel S."/>
            <person name="Keller A."/>
            <person name="Neulinger S.C."/>
        </authorList>
    </citation>
    <scope>NUCLEOTIDE SEQUENCE</scope>
    <source>
        <strain evidence="6">DSM 11080</strain>
    </source>
</reference>
<evidence type="ECO:0000256" key="3">
    <source>
        <dbReference type="PROSITE-ProRule" id="PRU00339"/>
    </source>
</evidence>
<evidence type="ECO:0000259" key="5">
    <source>
        <dbReference type="PROSITE" id="PS50234"/>
    </source>
</evidence>
<dbReference type="PANTHER" id="PTHR22550:SF14">
    <property type="entry name" value="VWFA DOMAIN-CONTAINING PROTEIN"/>
    <property type="match status" value="1"/>
</dbReference>
<evidence type="ECO:0000256" key="1">
    <source>
        <dbReference type="ARBA" id="ARBA00022737"/>
    </source>
</evidence>
<dbReference type="RefSeq" id="WP_207173616.1">
    <property type="nucleotide sequence ID" value="NZ_NRSJ01000022.1"/>
</dbReference>